<evidence type="ECO:0000313" key="1">
    <source>
        <dbReference type="EMBL" id="VFK09508.1"/>
    </source>
</evidence>
<dbReference type="AntiFam" id="ANF00089">
    <property type="entry name" value="Shadow ORF (opposite rplC)"/>
</dbReference>
<reference evidence="1" key="1">
    <citation type="submission" date="2019-02" db="EMBL/GenBank/DDBJ databases">
        <authorList>
            <person name="Gruber-Vodicka R. H."/>
            <person name="Seah K. B. B."/>
        </authorList>
    </citation>
    <scope>NUCLEOTIDE SEQUENCE</scope>
    <source>
        <strain evidence="1">BECK_S312</strain>
        <strain evidence="2">BECK_S426</strain>
    </source>
</reference>
<dbReference type="EMBL" id="CAADFM010000024">
    <property type="protein sequence ID" value="VFK09508.1"/>
    <property type="molecule type" value="Genomic_DNA"/>
</dbReference>
<dbReference type="EMBL" id="CAADFP010000022">
    <property type="protein sequence ID" value="VFK25527.1"/>
    <property type="molecule type" value="Genomic_DNA"/>
</dbReference>
<organism evidence="1">
    <name type="scientific">Candidatus Kentrum sp. LPFa</name>
    <dbReference type="NCBI Taxonomy" id="2126335"/>
    <lineage>
        <taxon>Bacteria</taxon>
        <taxon>Pseudomonadati</taxon>
        <taxon>Pseudomonadota</taxon>
        <taxon>Gammaproteobacteria</taxon>
        <taxon>Candidatus Kentrum</taxon>
    </lineage>
</organism>
<sequence length="123" mass="14261">MTLHYASIPFPYRYSCNIYPLLGAKNIKVDFLTDRNISAFSISQSELPQPPTRINAHLSKMPCFWLRNTINLPIAGSDLNRTVSICFPIFYLGNTIRIHLDHRHRDRHTLFSKYSCHPILTTN</sequence>
<protein>
    <submittedName>
        <fullName evidence="1">Uncharacterized protein</fullName>
    </submittedName>
</protein>
<gene>
    <name evidence="1" type="ORF">BECKLPF1236A_GA0070988_1002424</name>
    <name evidence="2" type="ORF">BECKLPF1236C_GA0070990_1002226</name>
</gene>
<name>A0A450VXH0_9GAMM</name>
<evidence type="ECO:0000313" key="2">
    <source>
        <dbReference type="EMBL" id="VFK25527.1"/>
    </source>
</evidence>
<accession>A0A450VXH0</accession>
<proteinExistence type="predicted"/>
<dbReference type="AlphaFoldDB" id="A0A450VXH0"/>